<feature type="compositionally biased region" description="Basic and acidic residues" evidence="1">
    <location>
        <begin position="415"/>
        <end position="451"/>
    </location>
</feature>
<dbReference type="EMBL" id="JAIWYP010000004">
    <property type="protein sequence ID" value="KAH3835154.1"/>
    <property type="molecule type" value="Genomic_DNA"/>
</dbReference>
<feature type="compositionally biased region" description="Basic and acidic residues" evidence="1">
    <location>
        <begin position="465"/>
        <end position="487"/>
    </location>
</feature>
<feature type="compositionally biased region" description="Basic residues" evidence="1">
    <location>
        <begin position="297"/>
        <end position="310"/>
    </location>
</feature>
<feature type="compositionally biased region" description="Basic and acidic residues" evidence="1">
    <location>
        <begin position="166"/>
        <end position="178"/>
    </location>
</feature>
<evidence type="ECO:0000256" key="1">
    <source>
        <dbReference type="SAM" id="MobiDB-lite"/>
    </source>
</evidence>
<keyword evidence="3" id="KW-1185">Reference proteome</keyword>
<sequence length="942" mass="109762">MSDSDPVTLEGQAVEEILKEARRSKELAKDFGALAWQKRDVLPNKRFLNNTLVSTLRHGYRQDKKMKDGSYLKYKQHMSSRRRIGGRSRFQSHHDPIEETGQEPEIVDYGEFDAMKYAEQCTGLYIRDSHKKHAKMREKFVEKSGNTSSDDSEESFTEYDDASTARGDDKTRRPDKFSSKWTDTGSADEYNDEPNEPSDSKDAKRSSAVRHLESDPGSEEESSLRSEYRKYENSRKKKKDATQPGTSRDYDSDNESDPSGTEQTKRMGPEIEKRKAENVSSGNNSGTESTDNSRQKNVTKKERKTKKLPVKGKDLMEIISNRSMYADIEELREKGEKVVDDDLPQSKFEKDRRKRTAIICSEKEIENEKEKKPKPSRTSSEKESQRHKSPEGYIKKSQGRTAMLYEDRDDDEESSASHHHERNSRSDRVRHDQSEGDRPVRHSRFEDERGRRENHRYHRGRGNFHRSDRGFGRGRESRLPDHDKGYQERSNSNARRRESNERESSSHRHSEERNRRNRSESPRKSDVDGFWRGKDKLEKDRKKTDQLDFDESTDISELGIPYKTVGDECKEEDDLFNNEHRNEFSGDRVSGFRSRRPYRGRPFNMRGFPFPRGRPFRGRPPFRGGGFPMMPMPVDPFYATFMQEFLKESGFEEWLKKKAKKFHRRHSDSDSSSSRSRSSHRRSHRSKRKKRRHSSYSDRSSSRSRSRHRSRSRSRRRYSSSSSRHRSSSRSRSRSYSRSRSRSRKHKSRSHSSRSNSRSRSRRKSYTRSRSRHSSHSKHSKSYGDRSWSRSKEKSVESKDVSSKSNKVSEQEAESTSALALEIVEEELLSSQALLKHKKSKKKEKHKTAKNKLQSSQNQFIVPGGDIVVKKRKKKSRRPKFKKTFVEASSTFDATEVMDFDVDDGEIIDSEAENVVINNENFENVSSDNGAAWSSEEEGEVF</sequence>
<feature type="region of interest" description="Disordered" evidence="1">
    <location>
        <begin position="577"/>
        <end position="617"/>
    </location>
</feature>
<feature type="region of interest" description="Disordered" evidence="1">
    <location>
        <begin position="82"/>
        <end position="102"/>
    </location>
</feature>
<feature type="compositionally biased region" description="Basic and acidic residues" evidence="1">
    <location>
        <begin position="782"/>
        <end position="810"/>
    </location>
</feature>
<accession>A0A9D4QL91</accession>
<protein>
    <submittedName>
        <fullName evidence="2">Uncharacterized protein</fullName>
    </submittedName>
</protein>
<dbReference type="AlphaFoldDB" id="A0A9D4QL91"/>
<feature type="region of interest" description="Disordered" evidence="1">
    <location>
        <begin position="658"/>
        <end position="816"/>
    </location>
</feature>
<dbReference type="Proteomes" id="UP000828390">
    <property type="component" value="Unassembled WGS sequence"/>
</dbReference>
<reference evidence="2" key="1">
    <citation type="journal article" date="2019" name="bioRxiv">
        <title>The Genome of the Zebra Mussel, Dreissena polymorpha: A Resource for Invasive Species Research.</title>
        <authorList>
            <person name="McCartney M.A."/>
            <person name="Auch B."/>
            <person name="Kono T."/>
            <person name="Mallez S."/>
            <person name="Zhang Y."/>
            <person name="Obille A."/>
            <person name="Becker A."/>
            <person name="Abrahante J.E."/>
            <person name="Garbe J."/>
            <person name="Badalamenti J.P."/>
            <person name="Herman A."/>
            <person name="Mangelson H."/>
            <person name="Liachko I."/>
            <person name="Sullivan S."/>
            <person name="Sone E.D."/>
            <person name="Koren S."/>
            <person name="Silverstein K.A.T."/>
            <person name="Beckman K.B."/>
            <person name="Gohl D.M."/>
        </authorList>
    </citation>
    <scope>NUCLEOTIDE SEQUENCE</scope>
    <source>
        <strain evidence="2">Duluth1</strain>
        <tissue evidence="2">Whole animal</tissue>
    </source>
</reference>
<feature type="compositionally biased region" description="Basic residues" evidence="1">
    <location>
        <begin position="452"/>
        <end position="464"/>
    </location>
</feature>
<reference evidence="2" key="2">
    <citation type="submission" date="2020-11" db="EMBL/GenBank/DDBJ databases">
        <authorList>
            <person name="McCartney M.A."/>
            <person name="Auch B."/>
            <person name="Kono T."/>
            <person name="Mallez S."/>
            <person name="Becker A."/>
            <person name="Gohl D.M."/>
            <person name="Silverstein K.A.T."/>
            <person name="Koren S."/>
            <person name="Bechman K.B."/>
            <person name="Herman A."/>
            <person name="Abrahante J.E."/>
            <person name="Garbe J."/>
        </authorList>
    </citation>
    <scope>NUCLEOTIDE SEQUENCE</scope>
    <source>
        <strain evidence="2">Duluth1</strain>
        <tissue evidence="2">Whole animal</tissue>
    </source>
</reference>
<proteinExistence type="predicted"/>
<evidence type="ECO:0000313" key="3">
    <source>
        <dbReference type="Proteomes" id="UP000828390"/>
    </source>
</evidence>
<name>A0A9D4QL91_DREPO</name>
<feature type="compositionally biased region" description="Basic residues" evidence="1">
    <location>
        <begin position="677"/>
        <end position="694"/>
    </location>
</feature>
<feature type="compositionally biased region" description="Basic and acidic residues" evidence="1">
    <location>
        <begin position="198"/>
        <end position="214"/>
    </location>
</feature>
<feature type="region of interest" description="Disordered" evidence="1">
    <location>
        <begin position="137"/>
        <end position="314"/>
    </location>
</feature>
<feature type="compositionally biased region" description="Low complexity" evidence="1">
    <location>
        <begin position="600"/>
        <end position="613"/>
    </location>
</feature>
<feature type="region of interest" description="Disordered" evidence="1">
    <location>
        <begin position="333"/>
        <end position="556"/>
    </location>
</feature>
<comment type="caution">
    <text evidence="2">The sequence shown here is derived from an EMBL/GenBank/DDBJ whole genome shotgun (WGS) entry which is preliminary data.</text>
</comment>
<feature type="compositionally biased region" description="Basic and acidic residues" evidence="1">
    <location>
        <begin position="495"/>
        <end position="546"/>
    </location>
</feature>
<gene>
    <name evidence="2" type="ORF">DPMN_108500</name>
</gene>
<feature type="compositionally biased region" description="Basic residues" evidence="1">
    <location>
        <begin position="702"/>
        <end position="781"/>
    </location>
</feature>
<organism evidence="2 3">
    <name type="scientific">Dreissena polymorpha</name>
    <name type="common">Zebra mussel</name>
    <name type="synonym">Mytilus polymorpha</name>
    <dbReference type="NCBI Taxonomy" id="45954"/>
    <lineage>
        <taxon>Eukaryota</taxon>
        <taxon>Metazoa</taxon>
        <taxon>Spiralia</taxon>
        <taxon>Lophotrochozoa</taxon>
        <taxon>Mollusca</taxon>
        <taxon>Bivalvia</taxon>
        <taxon>Autobranchia</taxon>
        <taxon>Heteroconchia</taxon>
        <taxon>Euheterodonta</taxon>
        <taxon>Imparidentia</taxon>
        <taxon>Neoheterodontei</taxon>
        <taxon>Myida</taxon>
        <taxon>Dreissenoidea</taxon>
        <taxon>Dreissenidae</taxon>
        <taxon>Dreissena</taxon>
    </lineage>
</organism>
<feature type="compositionally biased region" description="Basic and acidic residues" evidence="1">
    <location>
        <begin position="263"/>
        <end position="277"/>
    </location>
</feature>
<feature type="compositionally biased region" description="Basic and acidic residues" evidence="1">
    <location>
        <begin position="577"/>
        <end position="586"/>
    </location>
</feature>
<feature type="compositionally biased region" description="Basic and acidic residues" evidence="1">
    <location>
        <begin position="222"/>
        <end position="234"/>
    </location>
</feature>
<feature type="compositionally biased region" description="Basic residues" evidence="1">
    <location>
        <begin position="835"/>
        <end position="850"/>
    </location>
</feature>
<feature type="compositionally biased region" description="Acidic residues" evidence="1">
    <location>
        <begin position="150"/>
        <end position="161"/>
    </location>
</feature>
<feature type="region of interest" description="Disordered" evidence="1">
    <location>
        <begin position="835"/>
        <end position="857"/>
    </location>
</feature>
<dbReference type="OrthoDB" id="6162527at2759"/>
<feature type="compositionally biased region" description="Basic and acidic residues" evidence="1">
    <location>
        <begin position="361"/>
        <end position="394"/>
    </location>
</feature>
<evidence type="ECO:0000313" key="2">
    <source>
        <dbReference type="EMBL" id="KAH3835154.1"/>
    </source>
</evidence>
<feature type="compositionally biased region" description="Polar residues" evidence="1">
    <location>
        <begin position="278"/>
        <end position="292"/>
    </location>
</feature>